<protein>
    <recommendedName>
        <fullName evidence="4">mannose-6-phosphate isomerase</fullName>
        <ecNumber evidence="4">5.3.1.8</ecNumber>
    </recommendedName>
    <alternativeName>
        <fullName evidence="8">Phosphohexomutase</fullName>
    </alternativeName>
    <alternativeName>
        <fullName evidence="9">Phosphomannose isomerase</fullName>
    </alternativeName>
</protein>
<proteinExistence type="inferred from homology"/>
<name>A0A0R3PCU2_ANGCS</name>
<evidence type="ECO:0000259" key="12">
    <source>
        <dbReference type="Pfam" id="PF20511"/>
    </source>
</evidence>
<dbReference type="InterPro" id="IPR001250">
    <property type="entry name" value="Man6P_Isoase-1"/>
</dbReference>
<evidence type="ECO:0000256" key="10">
    <source>
        <dbReference type="PIRSR" id="PIRSR001480-1"/>
    </source>
</evidence>
<evidence type="ECO:0000256" key="6">
    <source>
        <dbReference type="ARBA" id="ARBA00022833"/>
    </source>
</evidence>
<dbReference type="EMBL" id="UYYA01000268">
    <property type="protein sequence ID" value="VDM53262.1"/>
    <property type="molecule type" value="Genomic_DNA"/>
</dbReference>
<keyword evidence="5 11" id="KW-0479">Metal-binding</keyword>
<dbReference type="UniPathway" id="UPA00126">
    <property type="reaction ID" value="UER00423"/>
</dbReference>
<sequence>MHKLICAVQKYDWGKAGSESTVAALVRDGRHSDYVDDDKPYAELWMGVHPNGPSKIVDSTEDLSTLIKNHPDSVAKHEQGMCTLQFLFKVLSVKKALSVQSHPTKEEAVVLHAKDPLHYPDPNHKPEMAIALTDFELLCSFRPAKEIYENLSGAPELLKLIGDSDNIENLRSSDESLSTRTLKNIFTVIWSSSPEVVARAVHELVDRIKTEKQSKLNQLIVRLNSEFPGDVGVFAPLLLNYFSLRPGEATFLGPNEPHAYLSGDCIECMSCSDNTIRAGLTPKFKDIQTLCANLTYTMKEPPIFPHRELLPGVLLYSPPVQEFAVQAVKVPANRFTAESASSIVVVITGSAHFQARDIGLDVRRGDVVFFSATIEEVHVDNPSSDFLCYRAFTPKR</sequence>
<comment type="similarity">
    <text evidence="3">Belongs to the mannose-6-phosphate isomerase type 1 family.</text>
</comment>
<dbReference type="OrthoDB" id="6605218at2759"/>
<evidence type="ECO:0000256" key="3">
    <source>
        <dbReference type="ARBA" id="ARBA00010772"/>
    </source>
</evidence>
<dbReference type="PANTHER" id="PTHR10309">
    <property type="entry name" value="MANNOSE-6-PHOSPHATE ISOMERASE"/>
    <property type="match status" value="1"/>
</dbReference>
<feature type="binding site" evidence="11">
    <location>
        <position position="127"/>
    </location>
    <ligand>
        <name>Zn(2+)</name>
        <dbReference type="ChEBI" id="CHEBI:29105"/>
    </ligand>
</feature>
<dbReference type="STRING" id="334426.A0A0R3PCU2"/>
<evidence type="ECO:0000256" key="5">
    <source>
        <dbReference type="ARBA" id="ARBA00022723"/>
    </source>
</evidence>
<evidence type="ECO:0000256" key="8">
    <source>
        <dbReference type="ARBA" id="ARBA00029741"/>
    </source>
</evidence>
<dbReference type="InterPro" id="IPR014710">
    <property type="entry name" value="RmlC-like_jellyroll"/>
</dbReference>
<dbReference type="GO" id="GO:0009298">
    <property type="term" value="P:GDP-mannose biosynthetic process"/>
    <property type="evidence" value="ECO:0007669"/>
    <property type="project" value="UniProtKB-UniPathway"/>
</dbReference>
<dbReference type="InterPro" id="IPR018050">
    <property type="entry name" value="Pmannose_isomerase-type1_CS"/>
</dbReference>
<feature type="binding site" evidence="11">
    <location>
        <position position="100"/>
    </location>
    <ligand>
        <name>Zn(2+)</name>
        <dbReference type="ChEBI" id="CHEBI:29105"/>
    </ligand>
</feature>
<dbReference type="EC" id="5.3.1.8" evidence="4"/>
<accession>A0A0R3PCU2</accession>
<evidence type="ECO:0000256" key="7">
    <source>
        <dbReference type="ARBA" id="ARBA00023235"/>
    </source>
</evidence>
<dbReference type="InterPro" id="IPR046458">
    <property type="entry name" value="PMI_typeI_hel"/>
</dbReference>
<dbReference type="AlphaFoldDB" id="A0A0R3PCU2"/>
<dbReference type="Gene3D" id="1.10.441.10">
    <property type="entry name" value="Phosphomannose Isomerase, domain 2"/>
    <property type="match status" value="1"/>
</dbReference>
<dbReference type="NCBIfam" id="TIGR00218">
    <property type="entry name" value="manA"/>
    <property type="match status" value="1"/>
</dbReference>
<organism evidence="16">
    <name type="scientific">Angiostrongylus costaricensis</name>
    <name type="common">Nematode worm</name>
    <dbReference type="NCBI Taxonomy" id="334426"/>
    <lineage>
        <taxon>Eukaryota</taxon>
        <taxon>Metazoa</taxon>
        <taxon>Ecdysozoa</taxon>
        <taxon>Nematoda</taxon>
        <taxon>Chromadorea</taxon>
        <taxon>Rhabditida</taxon>
        <taxon>Rhabditina</taxon>
        <taxon>Rhabditomorpha</taxon>
        <taxon>Strongyloidea</taxon>
        <taxon>Metastrongylidae</taxon>
        <taxon>Angiostrongylus</taxon>
    </lineage>
</organism>
<comment type="pathway">
    <text evidence="2">Nucleotide-sugar biosynthesis; GDP-alpha-D-mannose biosynthesis; alpha-D-mannose 1-phosphate from D-fructose 6-phosphate: step 1/2.</text>
</comment>
<feature type="active site" evidence="10">
    <location>
        <position position="277"/>
    </location>
</feature>
<evidence type="ECO:0000256" key="11">
    <source>
        <dbReference type="PIRSR" id="PIRSR001480-2"/>
    </source>
</evidence>
<reference evidence="14 15" key="2">
    <citation type="submission" date="2018-11" db="EMBL/GenBank/DDBJ databases">
        <authorList>
            <consortium name="Pathogen Informatics"/>
        </authorList>
    </citation>
    <scope>NUCLEOTIDE SEQUENCE [LARGE SCALE GENOMIC DNA]</scope>
    <source>
        <strain evidence="14 15">Costa Rica</strain>
    </source>
</reference>
<gene>
    <name evidence="14" type="ORF">ACOC_LOCUS1677</name>
</gene>
<evidence type="ECO:0000313" key="14">
    <source>
        <dbReference type="EMBL" id="VDM53262.1"/>
    </source>
</evidence>
<feature type="domain" description="Phosphomannose isomerase type I catalytic" evidence="12">
    <location>
        <begin position="1"/>
        <end position="143"/>
    </location>
</feature>
<evidence type="ECO:0000259" key="13">
    <source>
        <dbReference type="Pfam" id="PF20512"/>
    </source>
</evidence>
<feature type="binding site" evidence="11">
    <location>
        <position position="258"/>
    </location>
    <ligand>
        <name>Zn(2+)</name>
        <dbReference type="ChEBI" id="CHEBI:29105"/>
    </ligand>
</feature>
<dbReference type="PIRSF" id="PIRSF001480">
    <property type="entry name" value="Mannose-6-phosphate_isomerase"/>
    <property type="match status" value="1"/>
</dbReference>
<dbReference type="InterPro" id="IPR011051">
    <property type="entry name" value="RmlC_Cupin_sf"/>
</dbReference>
<reference evidence="16" key="1">
    <citation type="submission" date="2017-02" db="UniProtKB">
        <authorList>
            <consortium name="WormBaseParasite"/>
        </authorList>
    </citation>
    <scope>IDENTIFICATION</scope>
</reference>
<dbReference type="InterPro" id="IPR046457">
    <property type="entry name" value="PMI_typeI_cat"/>
</dbReference>
<dbReference type="PROSITE" id="PS00965">
    <property type="entry name" value="PMI_I_1"/>
    <property type="match status" value="1"/>
</dbReference>
<evidence type="ECO:0000256" key="9">
    <source>
        <dbReference type="ARBA" id="ARBA00030762"/>
    </source>
</evidence>
<evidence type="ECO:0000313" key="15">
    <source>
        <dbReference type="Proteomes" id="UP000267027"/>
    </source>
</evidence>
<comment type="cofactor">
    <cofactor evidence="11">
        <name>Zn(2+)</name>
        <dbReference type="ChEBI" id="CHEBI:29105"/>
    </cofactor>
    <text evidence="11">Binds 1 zinc ion per subunit.</text>
</comment>
<feature type="domain" description="Phosphomannose isomerase type I helical insertion" evidence="13">
    <location>
        <begin position="165"/>
        <end position="239"/>
    </location>
</feature>
<dbReference type="GO" id="GO:0008270">
    <property type="term" value="F:zinc ion binding"/>
    <property type="evidence" value="ECO:0007669"/>
    <property type="project" value="InterPro"/>
</dbReference>
<evidence type="ECO:0000313" key="16">
    <source>
        <dbReference type="WBParaSite" id="ACOC_0000167601-mRNA-1"/>
    </source>
</evidence>
<feature type="binding site" evidence="11">
    <location>
        <position position="102"/>
    </location>
    <ligand>
        <name>Zn(2+)</name>
        <dbReference type="ChEBI" id="CHEBI:29105"/>
    </ligand>
</feature>
<dbReference type="PRINTS" id="PR00714">
    <property type="entry name" value="MAN6PISMRASE"/>
</dbReference>
<evidence type="ECO:0000256" key="1">
    <source>
        <dbReference type="ARBA" id="ARBA00000757"/>
    </source>
</evidence>
<dbReference type="Pfam" id="PF20512">
    <property type="entry name" value="PMI_typeI_hel"/>
    <property type="match status" value="1"/>
</dbReference>
<dbReference type="CDD" id="cd07011">
    <property type="entry name" value="cupin_PMI_type_I_N"/>
    <property type="match status" value="1"/>
</dbReference>
<dbReference type="InterPro" id="IPR016305">
    <property type="entry name" value="Mannose-6-P_Isomerase"/>
</dbReference>
<keyword evidence="7" id="KW-0413">Isomerase</keyword>
<dbReference type="OMA" id="EFAACIS"/>
<keyword evidence="6 11" id="KW-0862">Zinc</keyword>
<dbReference type="Pfam" id="PF20511">
    <property type="entry name" value="PMI_typeI_cat"/>
    <property type="match status" value="1"/>
</dbReference>
<dbReference type="Proteomes" id="UP000267027">
    <property type="component" value="Unassembled WGS sequence"/>
</dbReference>
<dbReference type="WBParaSite" id="ACOC_0000167601-mRNA-1">
    <property type="protein sequence ID" value="ACOC_0000167601-mRNA-1"/>
    <property type="gene ID" value="ACOC_0000167601"/>
</dbReference>
<dbReference type="PANTHER" id="PTHR10309:SF0">
    <property type="entry name" value="MANNOSE-6-PHOSPHATE ISOMERASE"/>
    <property type="match status" value="1"/>
</dbReference>
<evidence type="ECO:0000256" key="2">
    <source>
        <dbReference type="ARBA" id="ARBA00004666"/>
    </source>
</evidence>
<keyword evidence="15" id="KW-1185">Reference proteome</keyword>
<dbReference type="SUPFAM" id="SSF51182">
    <property type="entry name" value="RmlC-like cupins"/>
    <property type="match status" value="1"/>
</dbReference>
<dbReference type="GO" id="GO:0005829">
    <property type="term" value="C:cytosol"/>
    <property type="evidence" value="ECO:0007669"/>
    <property type="project" value="TreeGrafter"/>
</dbReference>
<dbReference type="GO" id="GO:0005975">
    <property type="term" value="P:carbohydrate metabolic process"/>
    <property type="evidence" value="ECO:0007669"/>
    <property type="project" value="InterPro"/>
</dbReference>
<dbReference type="Gene3D" id="2.60.120.10">
    <property type="entry name" value="Jelly Rolls"/>
    <property type="match status" value="2"/>
</dbReference>
<evidence type="ECO:0000256" key="4">
    <source>
        <dbReference type="ARBA" id="ARBA00011956"/>
    </source>
</evidence>
<comment type="catalytic activity">
    <reaction evidence="1">
        <text>D-mannose 6-phosphate = D-fructose 6-phosphate</text>
        <dbReference type="Rhea" id="RHEA:12356"/>
        <dbReference type="ChEBI" id="CHEBI:58735"/>
        <dbReference type="ChEBI" id="CHEBI:61527"/>
        <dbReference type="EC" id="5.3.1.8"/>
    </reaction>
</comment>
<dbReference type="GO" id="GO:0004476">
    <property type="term" value="F:mannose-6-phosphate isomerase activity"/>
    <property type="evidence" value="ECO:0007669"/>
    <property type="project" value="UniProtKB-EC"/>
</dbReference>